<dbReference type="Proteomes" id="UP000237105">
    <property type="component" value="Unassembled WGS sequence"/>
</dbReference>
<feature type="signal peptide" evidence="2">
    <location>
        <begin position="1"/>
        <end position="23"/>
    </location>
</feature>
<protein>
    <recommendedName>
        <fullName evidence="5">Transmembrane protein</fullName>
    </recommendedName>
</protein>
<evidence type="ECO:0000256" key="2">
    <source>
        <dbReference type="SAM" id="SignalP"/>
    </source>
</evidence>
<dbReference type="AlphaFoldDB" id="A0A2P5BCP9"/>
<keyword evidence="2" id="KW-0732">Signal</keyword>
<evidence type="ECO:0008006" key="5">
    <source>
        <dbReference type="Google" id="ProtNLM"/>
    </source>
</evidence>
<keyword evidence="4" id="KW-1185">Reference proteome</keyword>
<gene>
    <name evidence="3" type="ORF">PanWU01x14_251050</name>
</gene>
<comment type="caution">
    <text evidence="3">The sequence shown here is derived from an EMBL/GenBank/DDBJ whole genome shotgun (WGS) entry which is preliminary data.</text>
</comment>
<keyword evidence="1" id="KW-1133">Transmembrane helix</keyword>
<evidence type="ECO:0000256" key="1">
    <source>
        <dbReference type="SAM" id="Phobius"/>
    </source>
</evidence>
<name>A0A2P5BCP9_PARAD</name>
<reference evidence="4" key="1">
    <citation type="submission" date="2016-06" db="EMBL/GenBank/DDBJ databases">
        <title>Parallel loss of symbiosis genes in relatives of nitrogen-fixing non-legume Parasponia.</title>
        <authorList>
            <person name="Van Velzen R."/>
            <person name="Holmer R."/>
            <person name="Bu F."/>
            <person name="Rutten L."/>
            <person name="Van Zeijl A."/>
            <person name="Liu W."/>
            <person name="Santuari L."/>
            <person name="Cao Q."/>
            <person name="Sharma T."/>
            <person name="Shen D."/>
            <person name="Roswanjaya Y."/>
            <person name="Wardhani T."/>
            <person name="Kalhor M.S."/>
            <person name="Jansen J."/>
            <person name="Van den Hoogen J."/>
            <person name="Gungor B."/>
            <person name="Hartog M."/>
            <person name="Hontelez J."/>
            <person name="Verver J."/>
            <person name="Yang W.-C."/>
            <person name="Schijlen E."/>
            <person name="Repin R."/>
            <person name="Schilthuizen M."/>
            <person name="Schranz E."/>
            <person name="Heidstra R."/>
            <person name="Miyata K."/>
            <person name="Fedorova E."/>
            <person name="Kohlen W."/>
            <person name="Bisseling T."/>
            <person name="Smit S."/>
            <person name="Geurts R."/>
        </authorList>
    </citation>
    <scope>NUCLEOTIDE SEQUENCE [LARGE SCALE GENOMIC DNA]</scope>
    <source>
        <strain evidence="4">cv. WU1-14</strain>
    </source>
</reference>
<organism evidence="3 4">
    <name type="scientific">Parasponia andersonii</name>
    <name type="common">Sponia andersonii</name>
    <dbReference type="NCBI Taxonomy" id="3476"/>
    <lineage>
        <taxon>Eukaryota</taxon>
        <taxon>Viridiplantae</taxon>
        <taxon>Streptophyta</taxon>
        <taxon>Embryophyta</taxon>
        <taxon>Tracheophyta</taxon>
        <taxon>Spermatophyta</taxon>
        <taxon>Magnoliopsida</taxon>
        <taxon>eudicotyledons</taxon>
        <taxon>Gunneridae</taxon>
        <taxon>Pentapetalae</taxon>
        <taxon>rosids</taxon>
        <taxon>fabids</taxon>
        <taxon>Rosales</taxon>
        <taxon>Cannabaceae</taxon>
        <taxon>Parasponia</taxon>
    </lineage>
</organism>
<dbReference type="EMBL" id="JXTB01000309">
    <property type="protein sequence ID" value="PON46573.1"/>
    <property type="molecule type" value="Genomic_DNA"/>
</dbReference>
<evidence type="ECO:0000313" key="3">
    <source>
        <dbReference type="EMBL" id="PON46573.1"/>
    </source>
</evidence>
<keyword evidence="1" id="KW-0812">Transmembrane</keyword>
<accession>A0A2P5BCP9</accession>
<sequence length="73" mass="7801">MAYQMRCAYLIACLALFFTVAAAHEGHDHNMPGMAGMAPSPEPGHDHNGNHGSLAYPSLMVGILALIFPFLGF</sequence>
<feature type="chain" id="PRO_5015114548" description="Transmembrane protein" evidence="2">
    <location>
        <begin position="24"/>
        <end position="73"/>
    </location>
</feature>
<feature type="transmembrane region" description="Helical" evidence="1">
    <location>
        <begin position="54"/>
        <end position="72"/>
    </location>
</feature>
<proteinExistence type="predicted"/>
<keyword evidence="1" id="KW-0472">Membrane</keyword>
<evidence type="ECO:0000313" key="4">
    <source>
        <dbReference type="Proteomes" id="UP000237105"/>
    </source>
</evidence>